<sequence length="466" mass="51607">MVSSILINIPNDLFVEIAKHLAIEDVHSLLGTCAAIHKHSESRFLWISVLRELRSQRPLPCPSSPKLSGLDLSELKLMANCVCALNANWTREAPEVIGAVRVMDCPEASQTVAIVPGANLIVLYSPWEDGKALICFDTSSAKRLDIIPVGKWLVSVSHPYEERGTFMVAVATGQRRKPKDLYAIRIEYGRNKATTMRQIFHQVMPPKIYDISLLLDAEIIGYVARETARRTDIFLMATNMTTNIYVRCKTQMPIHSLLACYIYGKHVYIIAKGARQRDTKLFNRESLPYTSLANAEITIPQVGSPSHDITLNDDQDCLPNSLFSCKPVYGTHAISSSYDVGGDQTIIHFWSASTPAIKNYPLSFPTSSLLINFDHEIATGASVETPCIWAGSSGNYVLALFSGEDAPELCLIHHDHQAKKVTSRVLNLPHFLTYQLEDVCSIGLDDHVGKAFLVMNGGALCELSYV</sequence>
<evidence type="ECO:0008006" key="3">
    <source>
        <dbReference type="Google" id="ProtNLM"/>
    </source>
</evidence>
<name>A0A0C3C1N1_PILCF</name>
<keyword evidence="2" id="KW-1185">Reference proteome</keyword>
<gene>
    <name evidence="1" type="ORF">PILCRDRAFT_6937</name>
</gene>
<dbReference type="InParanoid" id="A0A0C3C1N1"/>
<dbReference type="AlphaFoldDB" id="A0A0C3C1N1"/>
<dbReference type="Proteomes" id="UP000054166">
    <property type="component" value="Unassembled WGS sequence"/>
</dbReference>
<evidence type="ECO:0000313" key="1">
    <source>
        <dbReference type="EMBL" id="KIM83512.1"/>
    </source>
</evidence>
<organism evidence="1 2">
    <name type="scientific">Piloderma croceum (strain F 1598)</name>
    <dbReference type="NCBI Taxonomy" id="765440"/>
    <lineage>
        <taxon>Eukaryota</taxon>
        <taxon>Fungi</taxon>
        <taxon>Dikarya</taxon>
        <taxon>Basidiomycota</taxon>
        <taxon>Agaricomycotina</taxon>
        <taxon>Agaricomycetes</taxon>
        <taxon>Agaricomycetidae</taxon>
        <taxon>Atheliales</taxon>
        <taxon>Atheliaceae</taxon>
        <taxon>Piloderma</taxon>
    </lineage>
</organism>
<reference evidence="1 2" key="1">
    <citation type="submission" date="2014-04" db="EMBL/GenBank/DDBJ databases">
        <authorList>
            <consortium name="DOE Joint Genome Institute"/>
            <person name="Kuo A."/>
            <person name="Tarkka M."/>
            <person name="Buscot F."/>
            <person name="Kohler A."/>
            <person name="Nagy L.G."/>
            <person name="Floudas D."/>
            <person name="Copeland A."/>
            <person name="Barry K.W."/>
            <person name="Cichocki N."/>
            <person name="Veneault-Fourrey C."/>
            <person name="LaButti K."/>
            <person name="Lindquist E.A."/>
            <person name="Lipzen A."/>
            <person name="Lundell T."/>
            <person name="Morin E."/>
            <person name="Murat C."/>
            <person name="Sun H."/>
            <person name="Tunlid A."/>
            <person name="Henrissat B."/>
            <person name="Grigoriev I.V."/>
            <person name="Hibbett D.S."/>
            <person name="Martin F."/>
            <person name="Nordberg H.P."/>
            <person name="Cantor M.N."/>
            <person name="Hua S.X."/>
        </authorList>
    </citation>
    <scope>NUCLEOTIDE SEQUENCE [LARGE SCALE GENOMIC DNA]</scope>
    <source>
        <strain evidence="1 2">F 1598</strain>
    </source>
</reference>
<proteinExistence type="predicted"/>
<evidence type="ECO:0000313" key="2">
    <source>
        <dbReference type="Proteomes" id="UP000054166"/>
    </source>
</evidence>
<protein>
    <recommendedName>
        <fullName evidence="3">F-box domain-containing protein</fullName>
    </recommendedName>
</protein>
<dbReference type="EMBL" id="KN832990">
    <property type="protein sequence ID" value="KIM83512.1"/>
    <property type="molecule type" value="Genomic_DNA"/>
</dbReference>
<dbReference type="HOGENOM" id="CLU_551149_0_0_1"/>
<reference evidence="2" key="2">
    <citation type="submission" date="2015-01" db="EMBL/GenBank/DDBJ databases">
        <title>Evolutionary Origins and Diversification of the Mycorrhizal Mutualists.</title>
        <authorList>
            <consortium name="DOE Joint Genome Institute"/>
            <consortium name="Mycorrhizal Genomics Consortium"/>
            <person name="Kohler A."/>
            <person name="Kuo A."/>
            <person name="Nagy L.G."/>
            <person name="Floudas D."/>
            <person name="Copeland A."/>
            <person name="Barry K.W."/>
            <person name="Cichocki N."/>
            <person name="Veneault-Fourrey C."/>
            <person name="LaButti K."/>
            <person name="Lindquist E.A."/>
            <person name="Lipzen A."/>
            <person name="Lundell T."/>
            <person name="Morin E."/>
            <person name="Murat C."/>
            <person name="Riley R."/>
            <person name="Ohm R."/>
            <person name="Sun H."/>
            <person name="Tunlid A."/>
            <person name="Henrissat B."/>
            <person name="Grigoriev I.V."/>
            <person name="Hibbett D.S."/>
            <person name="Martin F."/>
        </authorList>
    </citation>
    <scope>NUCLEOTIDE SEQUENCE [LARGE SCALE GENOMIC DNA]</scope>
    <source>
        <strain evidence="2">F 1598</strain>
    </source>
</reference>
<accession>A0A0C3C1N1</accession>
<dbReference type="OrthoDB" id="3042786at2759"/>